<evidence type="ECO:0000256" key="1">
    <source>
        <dbReference type="ARBA" id="ARBA00004049"/>
    </source>
</evidence>
<evidence type="ECO:0000256" key="2">
    <source>
        <dbReference type="ARBA" id="ARBA00023015"/>
    </source>
</evidence>
<dbReference type="InterPro" id="IPR003035">
    <property type="entry name" value="RWP-RK_dom"/>
</dbReference>
<evidence type="ECO:0000256" key="3">
    <source>
        <dbReference type="ARBA" id="ARBA00023054"/>
    </source>
</evidence>
<evidence type="ECO:0000313" key="11">
    <source>
        <dbReference type="Proteomes" id="UP001237642"/>
    </source>
</evidence>
<proteinExistence type="predicted"/>
<dbReference type="EMBL" id="JAUIZM010000010">
    <property type="protein sequence ID" value="KAK1359821.1"/>
    <property type="molecule type" value="Genomic_DNA"/>
</dbReference>
<keyword evidence="2" id="KW-0805">Transcription regulation</keyword>
<keyword evidence="3 7" id="KW-0175">Coiled coil</keyword>
<keyword evidence="5" id="KW-0804">Transcription</keyword>
<organism evidence="10 11">
    <name type="scientific">Heracleum sosnowskyi</name>
    <dbReference type="NCBI Taxonomy" id="360622"/>
    <lineage>
        <taxon>Eukaryota</taxon>
        <taxon>Viridiplantae</taxon>
        <taxon>Streptophyta</taxon>
        <taxon>Embryophyta</taxon>
        <taxon>Tracheophyta</taxon>
        <taxon>Spermatophyta</taxon>
        <taxon>Magnoliopsida</taxon>
        <taxon>eudicotyledons</taxon>
        <taxon>Gunneridae</taxon>
        <taxon>Pentapetalae</taxon>
        <taxon>asterids</taxon>
        <taxon>campanulids</taxon>
        <taxon>Apiales</taxon>
        <taxon>Apiaceae</taxon>
        <taxon>Apioideae</taxon>
        <taxon>apioid superclade</taxon>
        <taxon>Tordylieae</taxon>
        <taxon>Tordyliinae</taxon>
        <taxon>Heracleum</taxon>
    </lineage>
</organism>
<evidence type="ECO:0000256" key="5">
    <source>
        <dbReference type="ARBA" id="ARBA00023163"/>
    </source>
</evidence>
<dbReference type="AlphaFoldDB" id="A0AAD8M3U3"/>
<keyword evidence="6" id="KW-0539">Nucleus</keyword>
<feature type="compositionally biased region" description="Polar residues" evidence="8">
    <location>
        <begin position="144"/>
        <end position="154"/>
    </location>
</feature>
<dbReference type="GO" id="GO:0003677">
    <property type="term" value="F:DNA binding"/>
    <property type="evidence" value="ECO:0007669"/>
    <property type="project" value="UniProtKB-KW"/>
</dbReference>
<reference evidence="10" key="2">
    <citation type="submission" date="2023-05" db="EMBL/GenBank/DDBJ databases">
        <authorList>
            <person name="Schelkunov M.I."/>
        </authorList>
    </citation>
    <scope>NUCLEOTIDE SEQUENCE</scope>
    <source>
        <strain evidence="10">Hsosn_3</strain>
        <tissue evidence="10">Leaf</tissue>
    </source>
</reference>
<dbReference type="Pfam" id="PF02042">
    <property type="entry name" value="RWP-RK"/>
    <property type="match status" value="1"/>
</dbReference>
<feature type="domain" description="RWP-RK" evidence="9">
    <location>
        <begin position="143"/>
        <end position="227"/>
    </location>
</feature>
<evidence type="ECO:0000256" key="8">
    <source>
        <dbReference type="SAM" id="MobiDB-lite"/>
    </source>
</evidence>
<evidence type="ECO:0000256" key="4">
    <source>
        <dbReference type="ARBA" id="ARBA00023125"/>
    </source>
</evidence>
<dbReference type="GO" id="GO:0003700">
    <property type="term" value="F:DNA-binding transcription factor activity"/>
    <property type="evidence" value="ECO:0007669"/>
    <property type="project" value="InterPro"/>
</dbReference>
<comment type="caution">
    <text evidence="10">The sequence shown here is derived from an EMBL/GenBank/DDBJ whole genome shotgun (WGS) entry which is preliminary data.</text>
</comment>
<dbReference type="Proteomes" id="UP001237642">
    <property type="component" value="Unassembled WGS sequence"/>
</dbReference>
<feature type="coiled-coil region" evidence="7">
    <location>
        <begin position="207"/>
        <end position="245"/>
    </location>
</feature>
<dbReference type="PANTHER" id="PTHR46373">
    <property type="entry name" value="PROTEIN RKD4"/>
    <property type="match status" value="1"/>
</dbReference>
<keyword evidence="11" id="KW-1185">Reference proteome</keyword>
<evidence type="ECO:0000259" key="9">
    <source>
        <dbReference type="PROSITE" id="PS51519"/>
    </source>
</evidence>
<feature type="region of interest" description="Disordered" evidence="8">
    <location>
        <begin position="131"/>
        <end position="154"/>
    </location>
</feature>
<sequence>MASSNEVIAKEEFTRDFSLLSQRLPSLQDTPSEAEIQWNFESELNDIPLMDMFGIYSDPLYGSLDILPTQNTLMQGDYFCTYGSGCEMMWEFHESSLNYDQPPSLLCDYYDKDTTTTTTTTTTTITAGDMNSLGDDLKDETENNKTWSREPNGQSNAKMLTREELSKYFYVSIRQAAKELNVGMTLLKKRCRELGIRRWPHRKLVSINSLIKNVKELGQEKNDAKQELGEALMILEHEKKLMEEAPDLQLLDDTKRLRQACFKANYKRRKSTVATDSPMLTMNTDSPDHF</sequence>
<evidence type="ECO:0000313" key="10">
    <source>
        <dbReference type="EMBL" id="KAK1359821.1"/>
    </source>
</evidence>
<accession>A0AAD8M3U3</accession>
<gene>
    <name evidence="10" type="ORF">POM88_044295</name>
</gene>
<evidence type="ECO:0000256" key="7">
    <source>
        <dbReference type="SAM" id="Coils"/>
    </source>
</evidence>
<dbReference type="InterPro" id="IPR044607">
    <property type="entry name" value="RKD-like"/>
</dbReference>
<dbReference type="PANTHER" id="PTHR46373:SF20">
    <property type="entry name" value="PROTEIN RKD1"/>
    <property type="match status" value="1"/>
</dbReference>
<name>A0AAD8M3U3_9APIA</name>
<comment type="function">
    <text evidence="1">Putative transcription factor.</text>
</comment>
<evidence type="ECO:0000256" key="6">
    <source>
        <dbReference type="ARBA" id="ARBA00023242"/>
    </source>
</evidence>
<keyword evidence="4" id="KW-0238">DNA-binding</keyword>
<reference evidence="10" key="1">
    <citation type="submission" date="2023-02" db="EMBL/GenBank/DDBJ databases">
        <title>Genome of toxic invasive species Heracleum sosnowskyi carries increased number of genes despite the absence of recent whole-genome duplications.</title>
        <authorList>
            <person name="Schelkunov M."/>
            <person name="Shtratnikova V."/>
            <person name="Makarenko M."/>
            <person name="Klepikova A."/>
            <person name="Omelchenko D."/>
            <person name="Novikova G."/>
            <person name="Obukhova E."/>
            <person name="Bogdanov V."/>
            <person name="Penin A."/>
            <person name="Logacheva M."/>
        </authorList>
    </citation>
    <scope>NUCLEOTIDE SEQUENCE</scope>
    <source>
        <strain evidence="10">Hsosn_3</strain>
        <tissue evidence="10">Leaf</tissue>
    </source>
</reference>
<protein>
    <submittedName>
        <fullName evidence="10">RWP-RK domain-containing protein</fullName>
    </submittedName>
</protein>
<dbReference type="PROSITE" id="PS51519">
    <property type="entry name" value="RWP_RK"/>
    <property type="match status" value="1"/>
</dbReference>